<keyword evidence="9" id="KW-1185">Reference proteome</keyword>
<dbReference type="Proteomes" id="UP000799770">
    <property type="component" value="Unassembled WGS sequence"/>
</dbReference>
<evidence type="ECO:0000256" key="3">
    <source>
        <dbReference type="ARBA" id="ARBA00022723"/>
    </source>
</evidence>
<gene>
    <name evidence="8" type="ORF">BDV96DRAFT_561033</name>
</gene>
<evidence type="ECO:0000259" key="7">
    <source>
        <dbReference type="Pfam" id="PF08240"/>
    </source>
</evidence>
<keyword evidence="3" id="KW-0479">Metal-binding</keyword>
<dbReference type="CDD" id="cd05188">
    <property type="entry name" value="MDR"/>
    <property type="match status" value="1"/>
</dbReference>
<dbReference type="Pfam" id="PF08240">
    <property type="entry name" value="ADH_N"/>
    <property type="match status" value="1"/>
</dbReference>
<dbReference type="InterPro" id="IPR013149">
    <property type="entry name" value="ADH-like_C"/>
</dbReference>
<keyword evidence="5" id="KW-0560">Oxidoreductase</keyword>
<evidence type="ECO:0000256" key="5">
    <source>
        <dbReference type="ARBA" id="ARBA00023002"/>
    </source>
</evidence>
<evidence type="ECO:0000259" key="6">
    <source>
        <dbReference type="Pfam" id="PF00107"/>
    </source>
</evidence>
<feature type="domain" description="Alcohol dehydrogenase-like C-terminal" evidence="6">
    <location>
        <begin position="245"/>
        <end position="379"/>
    </location>
</feature>
<evidence type="ECO:0000313" key="8">
    <source>
        <dbReference type="EMBL" id="KAF2122591.1"/>
    </source>
</evidence>
<dbReference type="GO" id="GO:0016491">
    <property type="term" value="F:oxidoreductase activity"/>
    <property type="evidence" value="ECO:0007669"/>
    <property type="project" value="UniProtKB-KW"/>
</dbReference>
<organism evidence="8 9">
    <name type="scientific">Lophiotrema nucula</name>
    <dbReference type="NCBI Taxonomy" id="690887"/>
    <lineage>
        <taxon>Eukaryota</taxon>
        <taxon>Fungi</taxon>
        <taxon>Dikarya</taxon>
        <taxon>Ascomycota</taxon>
        <taxon>Pezizomycotina</taxon>
        <taxon>Dothideomycetes</taxon>
        <taxon>Pleosporomycetidae</taxon>
        <taxon>Pleosporales</taxon>
        <taxon>Lophiotremataceae</taxon>
        <taxon>Lophiotrema</taxon>
    </lineage>
</organism>
<dbReference type="PANTHER" id="PTHR43350">
    <property type="entry name" value="NAD-DEPENDENT ALCOHOL DEHYDROGENASE"/>
    <property type="match status" value="1"/>
</dbReference>
<protein>
    <submittedName>
        <fullName evidence="8">Uncharacterized protein</fullName>
    </submittedName>
</protein>
<dbReference type="Pfam" id="PF00107">
    <property type="entry name" value="ADH_zinc_N"/>
    <property type="match status" value="1"/>
</dbReference>
<evidence type="ECO:0000256" key="1">
    <source>
        <dbReference type="ARBA" id="ARBA00001947"/>
    </source>
</evidence>
<sequence length="427" mass="46440">MHFEPSLDRLMEFCCMSMLLAMSSRMHEISGLMYKSLAVEDCLIMSTYKALIVEAQDKPMVLKDLPVPTVTTGSVLVSPLYSLLPPHAGWLYQNPASDRYFFVYPFTPGISAVARVEEVPSDATSLKKGDIVWVDSTILGRDDRDAAMLVALHGGTSDGSRKLMRDTWRHGHWAEKALMPLEIVYKIPEALYTSIEDGGKGFKVRDFAMSYYPMLALGGLSDANVGPGSTVIVLPSTGKFSGGGVLVALGLGAKVIAAGRNEEGLKKLYQFPGAKERLTTVKLVSDAERDAAALKQAAGGKGADVFLDYSPSVASGPDIQSNITAGIKALRRGGQLVLLGAPTADVSVNYFTTVLNNITVKGKFMYEREHIERYFKLLEQGHLKTGTEVGMNDRGNVGLEDWAEGFNETQKWKSWGDDMVIAPNGEL</sequence>
<evidence type="ECO:0000256" key="2">
    <source>
        <dbReference type="ARBA" id="ARBA00008072"/>
    </source>
</evidence>
<dbReference type="InterPro" id="IPR013154">
    <property type="entry name" value="ADH-like_N"/>
</dbReference>
<evidence type="ECO:0000256" key="4">
    <source>
        <dbReference type="ARBA" id="ARBA00022833"/>
    </source>
</evidence>
<proteinExistence type="inferred from homology"/>
<dbReference type="Gene3D" id="3.40.50.720">
    <property type="entry name" value="NAD(P)-binding Rossmann-like Domain"/>
    <property type="match status" value="1"/>
</dbReference>
<reference evidence="8" key="1">
    <citation type="journal article" date="2020" name="Stud. Mycol.">
        <title>101 Dothideomycetes genomes: a test case for predicting lifestyles and emergence of pathogens.</title>
        <authorList>
            <person name="Haridas S."/>
            <person name="Albert R."/>
            <person name="Binder M."/>
            <person name="Bloem J."/>
            <person name="Labutti K."/>
            <person name="Salamov A."/>
            <person name="Andreopoulos B."/>
            <person name="Baker S."/>
            <person name="Barry K."/>
            <person name="Bills G."/>
            <person name="Bluhm B."/>
            <person name="Cannon C."/>
            <person name="Castanera R."/>
            <person name="Culley D."/>
            <person name="Daum C."/>
            <person name="Ezra D."/>
            <person name="Gonzalez J."/>
            <person name="Henrissat B."/>
            <person name="Kuo A."/>
            <person name="Liang C."/>
            <person name="Lipzen A."/>
            <person name="Lutzoni F."/>
            <person name="Magnuson J."/>
            <person name="Mondo S."/>
            <person name="Nolan M."/>
            <person name="Ohm R."/>
            <person name="Pangilinan J."/>
            <person name="Park H.-J."/>
            <person name="Ramirez L."/>
            <person name="Alfaro M."/>
            <person name="Sun H."/>
            <person name="Tritt A."/>
            <person name="Yoshinaga Y."/>
            <person name="Zwiers L.-H."/>
            <person name="Turgeon B."/>
            <person name="Goodwin S."/>
            <person name="Spatafora J."/>
            <person name="Crous P."/>
            <person name="Grigoriev I."/>
        </authorList>
    </citation>
    <scope>NUCLEOTIDE SEQUENCE</scope>
    <source>
        <strain evidence="8">CBS 627.86</strain>
    </source>
</reference>
<comment type="similarity">
    <text evidence="2">Belongs to the zinc-containing alcohol dehydrogenase family.</text>
</comment>
<feature type="domain" description="Alcohol dehydrogenase-like N-terminal" evidence="7">
    <location>
        <begin position="103"/>
        <end position="189"/>
    </location>
</feature>
<accession>A0A6A5ZWE6</accession>
<name>A0A6A5ZWE6_9PLEO</name>
<dbReference type="EMBL" id="ML977310">
    <property type="protein sequence ID" value="KAF2122591.1"/>
    <property type="molecule type" value="Genomic_DNA"/>
</dbReference>
<dbReference type="PANTHER" id="PTHR43350:SF17">
    <property type="entry name" value="NAD-DEPENDENT ALCOHOL DEHYDROGENASE"/>
    <property type="match status" value="1"/>
</dbReference>
<dbReference type="InterPro" id="IPR036291">
    <property type="entry name" value="NAD(P)-bd_dom_sf"/>
</dbReference>
<evidence type="ECO:0000313" key="9">
    <source>
        <dbReference type="Proteomes" id="UP000799770"/>
    </source>
</evidence>
<keyword evidence="4" id="KW-0862">Zinc</keyword>
<dbReference type="AlphaFoldDB" id="A0A6A5ZWE6"/>
<dbReference type="SUPFAM" id="SSF51735">
    <property type="entry name" value="NAD(P)-binding Rossmann-fold domains"/>
    <property type="match status" value="1"/>
</dbReference>
<dbReference type="InterPro" id="IPR011032">
    <property type="entry name" value="GroES-like_sf"/>
</dbReference>
<dbReference type="SUPFAM" id="SSF50129">
    <property type="entry name" value="GroES-like"/>
    <property type="match status" value="1"/>
</dbReference>
<dbReference type="Gene3D" id="3.90.180.10">
    <property type="entry name" value="Medium-chain alcohol dehydrogenases, catalytic domain"/>
    <property type="match status" value="1"/>
</dbReference>
<dbReference type="GO" id="GO:0046872">
    <property type="term" value="F:metal ion binding"/>
    <property type="evidence" value="ECO:0007669"/>
    <property type="project" value="UniProtKB-KW"/>
</dbReference>
<dbReference type="OrthoDB" id="5407715at2759"/>
<comment type="cofactor">
    <cofactor evidence="1">
        <name>Zn(2+)</name>
        <dbReference type="ChEBI" id="CHEBI:29105"/>
    </cofactor>
</comment>